<proteinExistence type="predicted"/>
<evidence type="ECO:0000256" key="2">
    <source>
        <dbReference type="ARBA" id="ARBA00022692"/>
    </source>
</evidence>
<keyword evidence="2 5" id="KW-0812">Transmembrane</keyword>
<feature type="transmembrane region" description="Helical" evidence="5">
    <location>
        <begin position="261"/>
        <end position="281"/>
    </location>
</feature>
<keyword evidence="4 5" id="KW-0472">Membrane</keyword>
<evidence type="ECO:0000256" key="4">
    <source>
        <dbReference type="ARBA" id="ARBA00023136"/>
    </source>
</evidence>
<keyword evidence="7" id="KW-1185">Reference proteome</keyword>
<comment type="caution">
    <text evidence="6">The sequence shown here is derived from an EMBL/GenBank/DDBJ whole genome shotgun (WGS) entry which is preliminary data.</text>
</comment>
<feature type="transmembrane region" description="Helical" evidence="5">
    <location>
        <begin position="12"/>
        <end position="41"/>
    </location>
</feature>
<reference evidence="6" key="1">
    <citation type="submission" date="2020-08" db="EMBL/GenBank/DDBJ databases">
        <title>Genome public.</title>
        <authorList>
            <person name="Liu C."/>
            <person name="Sun Q."/>
        </authorList>
    </citation>
    <scope>NUCLEOTIDE SEQUENCE</scope>
    <source>
        <strain evidence="6">NSJ-63</strain>
    </source>
</reference>
<organism evidence="6 7">
    <name type="scientific">Guopingia tenuis</name>
    <dbReference type="NCBI Taxonomy" id="2763656"/>
    <lineage>
        <taxon>Bacteria</taxon>
        <taxon>Bacillati</taxon>
        <taxon>Bacillota</taxon>
        <taxon>Clostridia</taxon>
        <taxon>Christensenellales</taxon>
        <taxon>Christensenellaceae</taxon>
        <taxon>Guopingia</taxon>
    </lineage>
</organism>
<name>A0A926HX74_9FIRM</name>
<comment type="subcellular location">
    <subcellularLocation>
        <location evidence="1">Membrane</location>
        <topology evidence="1">Multi-pass membrane protein</topology>
    </subcellularLocation>
</comment>
<gene>
    <name evidence="6" type="ORF">H8693_05900</name>
</gene>
<evidence type="ECO:0000256" key="5">
    <source>
        <dbReference type="SAM" id="Phobius"/>
    </source>
</evidence>
<protein>
    <submittedName>
        <fullName evidence="6">Energy-coupling factor transporter transmembrane protein EcfT</fullName>
    </submittedName>
</protein>
<dbReference type="RefSeq" id="WP_249280223.1">
    <property type="nucleotide sequence ID" value="NZ_JACRSS010000002.1"/>
</dbReference>
<accession>A0A926HX74</accession>
<feature type="transmembrane region" description="Helical" evidence="5">
    <location>
        <begin position="223"/>
        <end position="241"/>
    </location>
</feature>
<dbReference type="AlphaFoldDB" id="A0A926HX74"/>
<keyword evidence="3 5" id="KW-1133">Transmembrane helix</keyword>
<evidence type="ECO:0000313" key="7">
    <source>
        <dbReference type="Proteomes" id="UP000617951"/>
    </source>
</evidence>
<evidence type="ECO:0000256" key="1">
    <source>
        <dbReference type="ARBA" id="ARBA00004141"/>
    </source>
</evidence>
<dbReference type="Proteomes" id="UP000617951">
    <property type="component" value="Unassembled WGS sequence"/>
</dbReference>
<dbReference type="EMBL" id="JACRSS010000002">
    <property type="protein sequence ID" value="MBC8538461.1"/>
    <property type="molecule type" value="Genomic_DNA"/>
</dbReference>
<feature type="transmembrane region" description="Helical" evidence="5">
    <location>
        <begin position="53"/>
        <end position="74"/>
    </location>
</feature>
<dbReference type="InterPro" id="IPR003339">
    <property type="entry name" value="ABC/ECF_trnsptr_transmembrane"/>
</dbReference>
<evidence type="ECO:0000256" key="3">
    <source>
        <dbReference type="ARBA" id="ARBA00022989"/>
    </source>
</evidence>
<evidence type="ECO:0000313" key="6">
    <source>
        <dbReference type="EMBL" id="MBC8538461.1"/>
    </source>
</evidence>
<sequence length="299" mass="33558">MRFDSYHPAINLFFFAAVIAGTVLFNHPVFLGLSFLCSFAYAAKLRGRRAAGFGLALAPCILLFALFYAGYTHFGVTVLAKNFIGNNLTLESFVYGMVLGTMAASVLLWLSCMNAIFTGDKVVYLFGRVSPRLSLFLSLCLRMVPRLGERARETGAAQRGIGRGLNQGGLFRRIGNFFRMASILVTWTIENRMEAAASMRCRGVTLRGRSALSIYRFDYRDRSLVIAFSGLAAVLLTGFFFDQMRILYNPEIIFNRITPASYIFYLAYGIFCLLPLALQMCGEWRWKRRARQTADEMGA</sequence>
<dbReference type="CDD" id="cd16914">
    <property type="entry name" value="EcfT"/>
    <property type="match status" value="1"/>
</dbReference>
<dbReference type="GO" id="GO:0005886">
    <property type="term" value="C:plasma membrane"/>
    <property type="evidence" value="ECO:0007669"/>
    <property type="project" value="UniProtKB-ARBA"/>
</dbReference>
<feature type="transmembrane region" description="Helical" evidence="5">
    <location>
        <begin position="94"/>
        <end position="117"/>
    </location>
</feature>